<keyword evidence="9" id="KW-1185">Reference proteome</keyword>
<evidence type="ECO:0000256" key="1">
    <source>
        <dbReference type="ARBA" id="ARBA00008780"/>
    </source>
</evidence>
<organism evidence="8 9">
    <name type="scientific">Ogataea polymorpha</name>
    <dbReference type="NCBI Taxonomy" id="460523"/>
    <lineage>
        <taxon>Eukaryota</taxon>
        <taxon>Fungi</taxon>
        <taxon>Dikarya</taxon>
        <taxon>Ascomycota</taxon>
        <taxon>Saccharomycotina</taxon>
        <taxon>Pichiomycetes</taxon>
        <taxon>Pichiales</taxon>
        <taxon>Pichiaceae</taxon>
        <taxon>Ogataea</taxon>
    </lineage>
</organism>
<reference evidence="8" key="2">
    <citation type="submission" date="2021-01" db="EMBL/GenBank/DDBJ databases">
        <authorList>
            <person name="Schikora-Tamarit M.A."/>
        </authorList>
    </citation>
    <scope>NUCLEOTIDE SEQUENCE</scope>
    <source>
        <strain evidence="8">NCAIM Y.01608</strain>
    </source>
</reference>
<dbReference type="GO" id="GO:0004623">
    <property type="term" value="F:phospholipase A2 activity"/>
    <property type="evidence" value="ECO:0007669"/>
    <property type="project" value="TreeGrafter"/>
</dbReference>
<dbReference type="GO" id="GO:0005576">
    <property type="term" value="C:extracellular region"/>
    <property type="evidence" value="ECO:0007669"/>
    <property type="project" value="TreeGrafter"/>
</dbReference>
<keyword evidence="6" id="KW-0732">Signal</keyword>
<dbReference type="GO" id="GO:0005783">
    <property type="term" value="C:endoplasmic reticulum"/>
    <property type="evidence" value="ECO:0007669"/>
    <property type="project" value="TreeGrafter"/>
</dbReference>
<sequence length="669" mass="75819">MMYFNRLVIYTSFCSLAISAYTGFQSAVKLNTTWNVTNEAQTTNSSLSALSSQVKCPSYPLLRNDDQISPEERTYVMNRKQEAKKHVVDLFTRFNIDEVSSNFFDSYTPSIAISLSGGSFRSFLTAAGVLEAFDSRTPGATDYGHLGGLLQSTTYMAGVSGGSWLILSLMQYDFGPISELKLNGSWKLNSSSLRGLPELNIKFKDPQRLLGDFPANIPTVTVKTSNSSSSFMVYFKSLFKLNQLKNNRNEMDSNWNEALQFYETLHEEVAQRKQHGYKTSLTDYWGKAIGDVIFSSNGPHDMTMSGARNLSSFKYHMLPFPIILTNSKNVHKSNEGHRRIFEFNPYEFGSWEEYLKAFVRLDYLGTKMLNGKPFTGLCTIGYDEMTFIAGTSSSLFNSILGHFWKYMARSKKQTYESMKTILNVFGLTSCEDINANKYMADYALIYPNPFHGYGNTTLSSTVRNSTDLYLVDGGEDENIPFQPFHQKARHVDVVIAIDSSSDLDNFPNGTNIGITSSQYQKSKSFFVYDEKRYAVFPNIPSPEIFVENKLNKRPVFFGCHIQSAYKYLGEESKYSNKTSETWLPPLIVYIPNTGYTTDSNKSTFKLSYEENEMATMIENGYSVGTYGNNSYDQTYFQCIGCAIIKRELDTTGRNIPKTCQKCFENFCYN</sequence>
<dbReference type="GO" id="GO:0005886">
    <property type="term" value="C:plasma membrane"/>
    <property type="evidence" value="ECO:0007669"/>
    <property type="project" value="TreeGrafter"/>
</dbReference>
<dbReference type="Gene3D" id="3.40.1090.10">
    <property type="entry name" value="Cytosolic phospholipase A2 catalytic domain"/>
    <property type="match status" value="1"/>
</dbReference>
<accession>A0A9P8NWQ8</accession>
<dbReference type="GO" id="GO:0005829">
    <property type="term" value="C:cytosol"/>
    <property type="evidence" value="ECO:0007669"/>
    <property type="project" value="TreeGrafter"/>
</dbReference>
<dbReference type="SMART" id="SM00022">
    <property type="entry name" value="PLAc"/>
    <property type="match status" value="1"/>
</dbReference>
<reference evidence="8" key="1">
    <citation type="journal article" date="2021" name="Open Biol.">
        <title>Shared evolutionary footprints suggest mitochondrial oxidative damage underlies multiple complex I losses in fungi.</title>
        <authorList>
            <person name="Schikora-Tamarit M.A."/>
            <person name="Marcet-Houben M."/>
            <person name="Nosek J."/>
            <person name="Gabaldon T."/>
        </authorList>
    </citation>
    <scope>NUCLEOTIDE SEQUENCE</scope>
    <source>
        <strain evidence="8">NCAIM Y.01608</strain>
    </source>
</reference>
<evidence type="ECO:0000256" key="4">
    <source>
        <dbReference type="ARBA" id="ARBA00023098"/>
    </source>
</evidence>
<evidence type="ECO:0000256" key="6">
    <source>
        <dbReference type="RuleBase" id="RU362103"/>
    </source>
</evidence>
<evidence type="ECO:0000256" key="2">
    <source>
        <dbReference type="ARBA" id="ARBA00022801"/>
    </source>
</evidence>
<dbReference type="GO" id="GO:0046475">
    <property type="term" value="P:glycerophospholipid catabolic process"/>
    <property type="evidence" value="ECO:0007669"/>
    <property type="project" value="TreeGrafter"/>
</dbReference>
<feature type="chain" id="PRO_5040534664" description="Lysophospholipase" evidence="6">
    <location>
        <begin position="20"/>
        <end position="669"/>
    </location>
</feature>
<gene>
    <name evidence="8" type="ORF">OGATHE_005166</name>
</gene>
<evidence type="ECO:0000256" key="3">
    <source>
        <dbReference type="ARBA" id="ARBA00022963"/>
    </source>
</evidence>
<dbReference type="InterPro" id="IPR002642">
    <property type="entry name" value="LysoPLipase_cat_dom"/>
</dbReference>
<dbReference type="InterPro" id="IPR016035">
    <property type="entry name" value="Acyl_Trfase/lysoPLipase"/>
</dbReference>
<feature type="domain" description="PLA2c" evidence="7">
    <location>
        <begin position="55"/>
        <end position="669"/>
    </location>
</feature>
<evidence type="ECO:0000313" key="8">
    <source>
        <dbReference type="EMBL" id="KAH3660834.1"/>
    </source>
</evidence>
<dbReference type="AlphaFoldDB" id="A0A9P8NWQ8"/>
<dbReference type="Pfam" id="PF01735">
    <property type="entry name" value="PLA2_B"/>
    <property type="match status" value="2"/>
</dbReference>
<dbReference type="PROSITE" id="PS51210">
    <property type="entry name" value="PLA2C"/>
    <property type="match status" value="1"/>
</dbReference>
<dbReference type="Proteomes" id="UP000788993">
    <property type="component" value="Unassembled WGS sequence"/>
</dbReference>
<dbReference type="PANTHER" id="PTHR10728:SF56">
    <property type="entry name" value="MEIOTIC PHOSPHOLIPASE SPO1-RELATED"/>
    <property type="match status" value="1"/>
</dbReference>
<evidence type="ECO:0000313" key="9">
    <source>
        <dbReference type="Proteomes" id="UP000788993"/>
    </source>
</evidence>
<comment type="catalytic activity">
    <reaction evidence="6">
        <text>a 1-acyl-sn-glycero-3-phosphocholine + H2O = sn-glycerol 3-phosphocholine + a fatty acid + H(+)</text>
        <dbReference type="Rhea" id="RHEA:15177"/>
        <dbReference type="ChEBI" id="CHEBI:15377"/>
        <dbReference type="ChEBI" id="CHEBI:15378"/>
        <dbReference type="ChEBI" id="CHEBI:16870"/>
        <dbReference type="ChEBI" id="CHEBI:28868"/>
        <dbReference type="ChEBI" id="CHEBI:58168"/>
        <dbReference type="EC" id="3.1.1.5"/>
    </reaction>
</comment>
<protein>
    <recommendedName>
        <fullName evidence="6">Lysophospholipase</fullName>
        <ecNumber evidence="6">3.1.1.5</ecNumber>
    </recommendedName>
</protein>
<keyword evidence="3 5" id="KW-0442">Lipid degradation</keyword>
<evidence type="ECO:0000256" key="5">
    <source>
        <dbReference type="PROSITE-ProRule" id="PRU00555"/>
    </source>
</evidence>
<comment type="caution">
    <text evidence="8">The sequence shown here is derived from an EMBL/GenBank/DDBJ whole genome shotgun (WGS) entry which is preliminary data.</text>
</comment>
<dbReference type="PANTHER" id="PTHR10728">
    <property type="entry name" value="CYTOSOLIC PHOSPHOLIPASE A2"/>
    <property type="match status" value="1"/>
</dbReference>
<comment type="similarity">
    <text evidence="1 6">Belongs to the lysophospholipase family.</text>
</comment>
<dbReference type="SUPFAM" id="SSF52151">
    <property type="entry name" value="FabD/lysophospholipase-like"/>
    <property type="match status" value="1"/>
</dbReference>
<proteinExistence type="inferred from homology"/>
<feature type="signal peptide" evidence="6">
    <location>
        <begin position="1"/>
        <end position="19"/>
    </location>
</feature>
<name>A0A9P8NWQ8_9ASCO</name>
<evidence type="ECO:0000259" key="7">
    <source>
        <dbReference type="PROSITE" id="PS51210"/>
    </source>
</evidence>
<dbReference type="GO" id="GO:0004622">
    <property type="term" value="F:phosphatidylcholine lysophospholipase activity"/>
    <property type="evidence" value="ECO:0007669"/>
    <property type="project" value="UniProtKB-EC"/>
</dbReference>
<keyword evidence="2 5" id="KW-0378">Hydrolase</keyword>
<dbReference type="EC" id="3.1.1.5" evidence="6"/>
<keyword evidence="4 5" id="KW-0443">Lipid metabolism</keyword>
<dbReference type="EMBL" id="JAEUBD010001468">
    <property type="protein sequence ID" value="KAH3660834.1"/>
    <property type="molecule type" value="Genomic_DNA"/>
</dbReference>